<name>A0ABT4S483_9ACTN</name>
<accession>A0ABT4S483</accession>
<organism evidence="2 3">
    <name type="scientific">Nonomuraea corallina</name>
    <dbReference type="NCBI Taxonomy" id="2989783"/>
    <lineage>
        <taxon>Bacteria</taxon>
        <taxon>Bacillati</taxon>
        <taxon>Actinomycetota</taxon>
        <taxon>Actinomycetes</taxon>
        <taxon>Streptosporangiales</taxon>
        <taxon>Streptosporangiaceae</taxon>
        <taxon>Nonomuraea</taxon>
    </lineage>
</organism>
<gene>
    <name evidence="2" type="ORF">OUY22_01180</name>
</gene>
<protein>
    <recommendedName>
        <fullName evidence="4">ATP-binding protein</fullName>
    </recommendedName>
</protein>
<feature type="region of interest" description="Disordered" evidence="1">
    <location>
        <begin position="1"/>
        <end position="20"/>
    </location>
</feature>
<sequence>MIAEDLRATQGINPGKGERRSWDRSLPILARDLVEAGLGGVEMLIEHQLPLTSKRADVILAGRDRRTGADSYRAQAVEPGRAVRGRRRARPGVSGMGNRPKLHPVVQVRGYCEYLADLVGALDQHRNAVRGVVYLHNANDLDIHDLYDHVEDERTRLFNKTGRGQFVLLAEQRLAFEMVMHAVEKARASNSKQVVIITGGPGSGKSVIALSARRDLRVWILGSAPVHAPSPRR</sequence>
<proteinExistence type="predicted"/>
<evidence type="ECO:0000313" key="2">
    <source>
        <dbReference type="EMBL" id="MDA0632011.1"/>
    </source>
</evidence>
<dbReference type="RefSeq" id="WP_270152789.1">
    <property type="nucleotide sequence ID" value="NZ_JAPNNL010000003.1"/>
</dbReference>
<feature type="region of interest" description="Disordered" evidence="1">
    <location>
        <begin position="70"/>
        <end position="100"/>
    </location>
</feature>
<comment type="caution">
    <text evidence="2">The sequence shown here is derived from an EMBL/GenBank/DDBJ whole genome shotgun (WGS) entry which is preliminary data.</text>
</comment>
<evidence type="ECO:0008006" key="4">
    <source>
        <dbReference type="Google" id="ProtNLM"/>
    </source>
</evidence>
<dbReference type="EMBL" id="JAPNNL010000003">
    <property type="protein sequence ID" value="MDA0632011.1"/>
    <property type="molecule type" value="Genomic_DNA"/>
</dbReference>
<keyword evidence="3" id="KW-1185">Reference proteome</keyword>
<evidence type="ECO:0000256" key="1">
    <source>
        <dbReference type="SAM" id="MobiDB-lite"/>
    </source>
</evidence>
<dbReference type="SUPFAM" id="SSF52540">
    <property type="entry name" value="P-loop containing nucleoside triphosphate hydrolases"/>
    <property type="match status" value="1"/>
</dbReference>
<evidence type="ECO:0000313" key="3">
    <source>
        <dbReference type="Proteomes" id="UP001144036"/>
    </source>
</evidence>
<dbReference type="InterPro" id="IPR027417">
    <property type="entry name" value="P-loop_NTPase"/>
</dbReference>
<dbReference type="Proteomes" id="UP001144036">
    <property type="component" value="Unassembled WGS sequence"/>
</dbReference>
<reference evidence="2" key="1">
    <citation type="submission" date="2022-11" db="EMBL/GenBank/DDBJ databases">
        <title>Nonomuraea corallina sp. nov., a new species of the genus Nonomuraea isolated from sea side sediment in Thai sea.</title>
        <authorList>
            <person name="Ngamcharungchit C."/>
            <person name="Matsumoto A."/>
            <person name="Suriyachadkun C."/>
            <person name="Panbangred W."/>
            <person name="Inahashi Y."/>
            <person name="Intra B."/>
        </authorList>
    </citation>
    <scope>NUCLEOTIDE SEQUENCE</scope>
    <source>
        <strain evidence="2">MCN248</strain>
    </source>
</reference>